<keyword evidence="1" id="KW-0472">Membrane</keyword>
<name>A0A1A8WG77_PLAOA</name>
<evidence type="ECO:0000256" key="1">
    <source>
        <dbReference type="SAM" id="Phobius"/>
    </source>
</evidence>
<dbReference type="InterPro" id="IPR008780">
    <property type="entry name" value="Plasmodium_Vir"/>
</dbReference>
<sequence>MGHSLNDLAEAEIYKSNKDFVKLFKDLDNVCTARDIEGYLCESFEYMNFNEPFKSELQKIFNILKRNNADDNIYLNEIALRNHKPCVYYKYWFYHKILNHNSEEIDFVKLKEIWSTNTIAIYGIFSPKHCKFHANSMEDVKIQKVLYDHIFFSNRTEDKYNLIKKIQKCEFCKHLKNYLNRIFKYKPIACNTMSSYAICMEYNNYLTNIINLDELSSLACDNDEDVSYCPSYSKIEPHTGEMLSREGGEESLPVIQSDATPQGFPQNPKDRNLPVKNIIGGVSILGISSILFLLYKYTSFGHLVRSRTRWIKDKWRMSQEKDNEILLLGDSETYHINSDNPQYNISYNTVQDY</sequence>
<organism evidence="2 3">
    <name type="scientific">Plasmodium ovale curtisi</name>
    <dbReference type="NCBI Taxonomy" id="864141"/>
    <lineage>
        <taxon>Eukaryota</taxon>
        <taxon>Sar</taxon>
        <taxon>Alveolata</taxon>
        <taxon>Apicomplexa</taxon>
        <taxon>Aconoidasida</taxon>
        <taxon>Haemosporida</taxon>
        <taxon>Plasmodiidae</taxon>
        <taxon>Plasmodium</taxon>
        <taxon>Plasmodium (Plasmodium)</taxon>
    </lineage>
</organism>
<reference evidence="3" key="1">
    <citation type="submission" date="2016-05" db="EMBL/GenBank/DDBJ databases">
        <authorList>
            <person name="Naeem Raeece"/>
        </authorList>
    </citation>
    <scope>NUCLEOTIDE SEQUENCE [LARGE SCALE GENOMIC DNA]</scope>
</reference>
<dbReference type="AlphaFoldDB" id="A0A1A8WG77"/>
<keyword evidence="1" id="KW-0812">Transmembrane</keyword>
<gene>
    <name evidence="2" type="ORF">POVCU2_0071110</name>
</gene>
<proteinExistence type="predicted"/>
<dbReference type="Proteomes" id="UP000078560">
    <property type="component" value="Unassembled WGS sequence"/>
</dbReference>
<evidence type="ECO:0000313" key="3">
    <source>
        <dbReference type="Proteomes" id="UP000078560"/>
    </source>
</evidence>
<evidence type="ECO:0000313" key="2">
    <source>
        <dbReference type="EMBL" id="SBS91970.1"/>
    </source>
</evidence>
<accession>A0A1A8WG77</accession>
<dbReference type="EMBL" id="FLQU01001201">
    <property type="protein sequence ID" value="SBS91970.1"/>
    <property type="molecule type" value="Genomic_DNA"/>
</dbReference>
<protein>
    <submittedName>
        <fullName evidence="2">PIR Superfamily Protein</fullName>
    </submittedName>
</protein>
<dbReference type="Pfam" id="PF05795">
    <property type="entry name" value="Plasmodium_Vir"/>
    <property type="match status" value="1"/>
</dbReference>
<keyword evidence="1" id="KW-1133">Transmembrane helix</keyword>
<feature type="transmembrane region" description="Helical" evidence="1">
    <location>
        <begin position="278"/>
        <end position="297"/>
    </location>
</feature>